<dbReference type="InterPro" id="IPR051312">
    <property type="entry name" value="Diverse_Substr_Oxidored"/>
</dbReference>
<reference evidence="2" key="2">
    <citation type="submission" date="2021-04" db="EMBL/GenBank/DDBJ databases">
        <authorList>
            <person name="Gilroy R."/>
        </authorList>
    </citation>
    <scope>NUCLEOTIDE SEQUENCE</scope>
    <source>
        <strain evidence="2">Gambia11-129</strain>
    </source>
</reference>
<dbReference type="InterPro" id="IPR016169">
    <property type="entry name" value="FAD-bd_PCMH_sub2"/>
</dbReference>
<dbReference type="InterPro" id="IPR036318">
    <property type="entry name" value="FAD-bd_PCMH-like_sf"/>
</dbReference>
<feature type="domain" description="FAD-binding PCMH-type" evidence="1">
    <location>
        <begin position="1"/>
        <end position="154"/>
    </location>
</feature>
<organism evidence="2 3">
    <name type="scientific">Candidatus Ornithospirochaeta avicola</name>
    <dbReference type="NCBI Taxonomy" id="2840896"/>
    <lineage>
        <taxon>Bacteria</taxon>
        <taxon>Pseudomonadati</taxon>
        <taxon>Spirochaetota</taxon>
        <taxon>Spirochaetia</taxon>
        <taxon>Spirochaetales</taxon>
        <taxon>Spirochaetaceae</taxon>
        <taxon>Spirochaetaceae incertae sedis</taxon>
        <taxon>Candidatus Ornithospirochaeta</taxon>
    </lineage>
</organism>
<evidence type="ECO:0000313" key="2">
    <source>
        <dbReference type="EMBL" id="HIV99186.1"/>
    </source>
</evidence>
<dbReference type="AlphaFoldDB" id="A0A9D1PT09"/>
<dbReference type="InterPro" id="IPR002346">
    <property type="entry name" value="Mopterin_DH_FAD-bd"/>
</dbReference>
<accession>A0A9D1PT09</accession>
<comment type="caution">
    <text evidence="2">The sequence shown here is derived from an EMBL/GenBank/DDBJ whole genome shotgun (WGS) entry which is preliminary data.</text>
</comment>
<evidence type="ECO:0000313" key="3">
    <source>
        <dbReference type="Proteomes" id="UP000823936"/>
    </source>
</evidence>
<evidence type="ECO:0000259" key="1">
    <source>
        <dbReference type="PROSITE" id="PS51387"/>
    </source>
</evidence>
<dbReference type="Proteomes" id="UP000823936">
    <property type="component" value="Unassembled WGS sequence"/>
</dbReference>
<name>A0A9D1PT09_9SPIO</name>
<sequence length="220" mass="24344">MRIVIPSSIAEAAKEKVFLAGGTQIMRNKGESDVLPDVVADISAVVPKEISKEGESIIIGAMATFNDLIESLLVPSYLKESAAYMASWELRNSATIGGNIASELDSSYLLPSLIASDAELLVWDKGEKRIKLVDYLASDDEFLIISVIVRNMKVQQKCYRRASHMHSVINYARAVNEAVAVKNEGIFINEDDITFSDDEYGSAEYKRYLVNLERQKGGEE</sequence>
<reference evidence="2" key="1">
    <citation type="journal article" date="2021" name="PeerJ">
        <title>Extensive microbial diversity within the chicken gut microbiome revealed by metagenomics and culture.</title>
        <authorList>
            <person name="Gilroy R."/>
            <person name="Ravi A."/>
            <person name="Getino M."/>
            <person name="Pursley I."/>
            <person name="Horton D.L."/>
            <person name="Alikhan N.F."/>
            <person name="Baker D."/>
            <person name="Gharbi K."/>
            <person name="Hall N."/>
            <person name="Watson M."/>
            <person name="Adriaenssens E.M."/>
            <person name="Foster-Nyarko E."/>
            <person name="Jarju S."/>
            <person name="Secka A."/>
            <person name="Antonio M."/>
            <person name="Oren A."/>
            <person name="Chaudhuri R.R."/>
            <person name="La Ragione R."/>
            <person name="Hildebrand F."/>
            <person name="Pallen M.J."/>
        </authorList>
    </citation>
    <scope>NUCLEOTIDE SEQUENCE</scope>
    <source>
        <strain evidence="2">Gambia11-129</strain>
    </source>
</reference>
<proteinExistence type="predicted"/>
<dbReference type="Gene3D" id="3.30.465.10">
    <property type="match status" value="1"/>
</dbReference>
<dbReference type="PANTHER" id="PTHR42659">
    <property type="entry name" value="XANTHINE DEHYDROGENASE SUBUNIT C-RELATED"/>
    <property type="match status" value="1"/>
</dbReference>
<dbReference type="PANTHER" id="PTHR42659:SF9">
    <property type="entry name" value="XANTHINE DEHYDROGENASE FAD-BINDING SUBUNIT XDHB-RELATED"/>
    <property type="match status" value="1"/>
</dbReference>
<dbReference type="PROSITE" id="PS51387">
    <property type="entry name" value="FAD_PCMH"/>
    <property type="match status" value="1"/>
</dbReference>
<dbReference type="InterPro" id="IPR016166">
    <property type="entry name" value="FAD-bd_PCMH"/>
</dbReference>
<gene>
    <name evidence="2" type="ORF">IAB12_05375</name>
</gene>
<dbReference type="SUPFAM" id="SSF56176">
    <property type="entry name" value="FAD-binding/transporter-associated domain-like"/>
    <property type="match status" value="1"/>
</dbReference>
<dbReference type="EMBL" id="DXHU01000020">
    <property type="protein sequence ID" value="HIV99186.1"/>
    <property type="molecule type" value="Genomic_DNA"/>
</dbReference>
<dbReference type="Pfam" id="PF00941">
    <property type="entry name" value="FAD_binding_5"/>
    <property type="match status" value="1"/>
</dbReference>
<dbReference type="GO" id="GO:0016491">
    <property type="term" value="F:oxidoreductase activity"/>
    <property type="evidence" value="ECO:0007669"/>
    <property type="project" value="InterPro"/>
</dbReference>
<dbReference type="GO" id="GO:0071949">
    <property type="term" value="F:FAD binding"/>
    <property type="evidence" value="ECO:0007669"/>
    <property type="project" value="InterPro"/>
</dbReference>
<protein>
    <submittedName>
        <fullName evidence="2">FAD binding domain-containing protein</fullName>
    </submittedName>
</protein>